<reference evidence="1" key="1">
    <citation type="submission" date="2018-05" db="EMBL/GenBank/DDBJ databases">
        <authorList>
            <person name="Lanie J.A."/>
            <person name="Ng W.-L."/>
            <person name="Kazmierczak K.M."/>
            <person name="Andrzejewski T.M."/>
            <person name="Davidsen T.M."/>
            <person name="Wayne K.J."/>
            <person name="Tettelin H."/>
            <person name="Glass J.I."/>
            <person name="Rusch D."/>
            <person name="Podicherti R."/>
            <person name="Tsui H.-C.T."/>
            <person name="Winkler M.E."/>
        </authorList>
    </citation>
    <scope>NUCLEOTIDE SEQUENCE</scope>
</reference>
<dbReference type="PANTHER" id="PTHR41774:SF1">
    <property type="entry name" value="NGG1P INTERACTING FACTOR NIF3"/>
    <property type="match status" value="1"/>
</dbReference>
<dbReference type="AlphaFoldDB" id="A0A382GE10"/>
<dbReference type="EMBL" id="UINC01054767">
    <property type="protein sequence ID" value="SVB72863.1"/>
    <property type="molecule type" value="Genomic_DNA"/>
</dbReference>
<proteinExistence type="predicted"/>
<name>A0A382GE10_9ZZZZ</name>
<dbReference type="Gene3D" id="3.30.70.120">
    <property type="match status" value="1"/>
</dbReference>
<evidence type="ECO:0008006" key="2">
    <source>
        <dbReference type="Google" id="ProtNLM"/>
    </source>
</evidence>
<sequence>MPLSAWIKEREKNISKGTSMYQISFYVPKSHTELVKKAMFDAGAGSTNNSNYTNCSWQIEGEGQYMPTQKANPFIGKLGQLEIIPEHKVEMVCASEYIDEAISALKITHPYDEIAYCVIRMEAI</sequence>
<dbReference type="PANTHER" id="PTHR41774">
    <property type="match status" value="1"/>
</dbReference>
<organism evidence="1">
    <name type="scientific">marine metagenome</name>
    <dbReference type="NCBI Taxonomy" id="408172"/>
    <lineage>
        <taxon>unclassified sequences</taxon>
        <taxon>metagenomes</taxon>
        <taxon>ecological metagenomes</taxon>
    </lineage>
</organism>
<dbReference type="SUPFAM" id="SSF102705">
    <property type="entry name" value="NIF3 (NGG1p interacting factor 3)-like"/>
    <property type="match status" value="1"/>
</dbReference>
<protein>
    <recommendedName>
        <fullName evidence="2">NGG1p interacting factor NIF3</fullName>
    </recommendedName>
</protein>
<evidence type="ECO:0000313" key="1">
    <source>
        <dbReference type="EMBL" id="SVB72863.1"/>
    </source>
</evidence>
<dbReference type="InterPro" id="IPR036069">
    <property type="entry name" value="DUF34/NIF3_sf"/>
</dbReference>
<dbReference type="InterPro" id="IPR015867">
    <property type="entry name" value="N-reg_PII/ATP_PRibTrfase_C"/>
</dbReference>
<accession>A0A382GE10</accession>
<gene>
    <name evidence="1" type="ORF">METZ01_LOCUS225717</name>
</gene>